<dbReference type="Pfam" id="PF00300">
    <property type="entry name" value="His_Phos_1"/>
    <property type="match status" value="1"/>
</dbReference>
<dbReference type="InterPro" id="IPR013078">
    <property type="entry name" value="His_Pase_superF_clade-1"/>
</dbReference>
<comment type="caution">
    <text evidence="1">The sequence shown here is derived from an EMBL/GenBank/DDBJ whole genome shotgun (WGS) entry which is preliminary data.</text>
</comment>
<protein>
    <submittedName>
        <fullName evidence="1">Histidine phosphatase family protein</fullName>
    </submittedName>
</protein>
<evidence type="ECO:0000313" key="1">
    <source>
        <dbReference type="EMBL" id="MBC3537054.1"/>
    </source>
</evidence>
<accession>A0ABR6VK21</accession>
<dbReference type="EMBL" id="JACOGK010000019">
    <property type="protein sequence ID" value="MBC3537054.1"/>
    <property type="molecule type" value="Genomic_DNA"/>
</dbReference>
<dbReference type="CDD" id="cd07067">
    <property type="entry name" value="HP_PGM_like"/>
    <property type="match status" value="1"/>
</dbReference>
<dbReference type="SMART" id="SM00855">
    <property type="entry name" value="PGAM"/>
    <property type="match status" value="1"/>
</dbReference>
<dbReference type="RefSeq" id="WP_186503210.1">
    <property type="nucleotide sequence ID" value="NZ_JACOGK010000019.1"/>
</dbReference>
<dbReference type="Gene3D" id="3.40.50.1240">
    <property type="entry name" value="Phosphoglycerate mutase-like"/>
    <property type="match status" value="1"/>
</dbReference>
<organism evidence="1 2">
    <name type="scientific">Megasphaera hominis</name>
    <dbReference type="NCBI Taxonomy" id="159836"/>
    <lineage>
        <taxon>Bacteria</taxon>
        <taxon>Bacillati</taxon>
        <taxon>Bacillota</taxon>
        <taxon>Negativicutes</taxon>
        <taxon>Veillonellales</taxon>
        <taxon>Veillonellaceae</taxon>
        <taxon>Megasphaera</taxon>
    </lineage>
</organism>
<evidence type="ECO:0000313" key="2">
    <source>
        <dbReference type="Proteomes" id="UP000606870"/>
    </source>
</evidence>
<proteinExistence type="predicted"/>
<sequence>MYIGLMRHGKAEPFVTSQDDALRQLTERGRRDVTAMAALVRRWWPAGTTQIWTSPVLRARQTAEIMGRQVRPEAVQQQDALATGNLDGLYKSLARYDDKASLLLIGHSPYLESWTEMLTGMKLDYKTGSLAFFSYDAYDGAYGKAKLLLYIHPAAAQMLLRQ</sequence>
<dbReference type="InterPro" id="IPR029033">
    <property type="entry name" value="His_PPase_superfam"/>
</dbReference>
<keyword evidence="2" id="KW-1185">Reference proteome</keyword>
<name>A0ABR6VK21_9FIRM</name>
<reference evidence="1 2" key="1">
    <citation type="submission" date="2020-08" db="EMBL/GenBank/DDBJ databases">
        <authorList>
            <person name="Liu C."/>
            <person name="Sun Q."/>
        </authorList>
    </citation>
    <scope>NUCLEOTIDE SEQUENCE [LARGE SCALE GENOMIC DNA]</scope>
    <source>
        <strain evidence="1 2">NSJ-59</strain>
    </source>
</reference>
<gene>
    <name evidence="1" type="ORF">H8J70_07305</name>
</gene>
<dbReference type="SUPFAM" id="SSF53254">
    <property type="entry name" value="Phosphoglycerate mutase-like"/>
    <property type="match status" value="1"/>
</dbReference>
<dbReference type="Proteomes" id="UP000606870">
    <property type="component" value="Unassembled WGS sequence"/>
</dbReference>